<gene>
    <name evidence="3" type="primary">VA5_11</name>
    <name evidence="3" type="ORF">FJT64_004134</name>
</gene>
<feature type="compositionally biased region" description="Basic and acidic residues" evidence="1">
    <location>
        <begin position="212"/>
        <end position="262"/>
    </location>
</feature>
<dbReference type="Pfam" id="PF00188">
    <property type="entry name" value="CAP"/>
    <property type="match status" value="1"/>
</dbReference>
<proteinExistence type="predicted"/>
<dbReference type="Proteomes" id="UP000440578">
    <property type="component" value="Unassembled WGS sequence"/>
</dbReference>
<dbReference type="SUPFAM" id="SSF55797">
    <property type="entry name" value="PR-1-like"/>
    <property type="match status" value="1"/>
</dbReference>
<dbReference type="SMART" id="SM00198">
    <property type="entry name" value="SCP"/>
    <property type="match status" value="1"/>
</dbReference>
<dbReference type="AlphaFoldDB" id="A0A6A4VWI2"/>
<evidence type="ECO:0000313" key="3">
    <source>
        <dbReference type="EMBL" id="KAF0298535.1"/>
    </source>
</evidence>
<keyword evidence="4" id="KW-1185">Reference proteome</keyword>
<evidence type="ECO:0000259" key="2">
    <source>
        <dbReference type="SMART" id="SM00198"/>
    </source>
</evidence>
<reference evidence="3 4" key="1">
    <citation type="submission" date="2019-07" db="EMBL/GenBank/DDBJ databases">
        <title>Draft genome assembly of a fouling barnacle, Amphibalanus amphitrite (Darwin, 1854): The first reference genome for Thecostraca.</title>
        <authorList>
            <person name="Kim W."/>
        </authorList>
    </citation>
    <scope>NUCLEOTIDE SEQUENCE [LARGE SCALE GENOMIC DNA]</scope>
    <source>
        <strain evidence="3">SNU_AA5</strain>
        <tissue evidence="3">Soma without cirri and trophi</tissue>
    </source>
</reference>
<organism evidence="3 4">
    <name type="scientific">Amphibalanus amphitrite</name>
    <name type="common">Striped barnacle</name>
    <name type="synonym">Balanus amphitrite</name>
    <dbReference type="NCBI Taxonomy" id="1232801"/>
    <lineage>
        <taxon>Eukaryota</taxon>
        <taxon>Metazoa</taxon>
        <taxon>Ecdysozoa</taxon>
        <taxon>Arthropoda</taxon>
        <taxon>Crustacea</taxon>
        <taxon>Multicrustacea</taxon>
        <taxon>Cirripedia</taxon>
        <taxon>Thoracica</taxon>
        <taxon>Thoracicalcarea</taxon>
        <taxon>Balanomorpha</taxon>
        <taxon>Balanoidea</taxon>
        <taxon>Balanidae</taxon>
        <taxon>Amphibalaninae</taxon>
        <taxon>Amphibalanus</taxon>
    </lineage>
</organism>
<feature type="compositionally biased region" description="Low complexity" evidence="1">
    <location>
        <begin position="147"/>
        <end position="156"/>
    </location>
</feature>
<protein>
    <submittedName>
        <fullName evidence="3">Venom allergen 5</fullName>
    </submittedName>
</protein>
<evidence type="ECO:0000313" key="4">
    <source>
        <dbReference type="Proteomes" id="UP000440578"/>
    </source>
</evidence>
<dbReference type="InterPro" id="IPR035940">
    <property type="entry name" value="CAP_sf"/>
</dbReference>
<feature type="region of interest" description="Disordered" evidence="1">
    <location>
        <begin position="1"/>
        <end position="22"/>
    </location>
</feature>
<dbReference type="InterPro" id="IPR014044">
    <property type="entry name" value="CAP_dom"/>
</dbReference>
<feature type="compositionally biased region" description="Basic and acidic residues" evidence="1">
    <location>
        <begin position="118"/>
        <end position="145"/>
    </location>
</feature>
<feature type="region of interest" description="Disordered" evidence="1">
    <location>
        <begin position="104"/>
        <end position="263"/>
    </location>
</feature>
<feature type="compositionally biased region" description="Basic residues" evidence="1">
    <location>
        <begin position="178"/>
        <end position="187"/>
    </location>
</feature>
<accession>A0A6A4VWI2</accession>
<feature type="compositionally biased region" description="Low complexity" evidence="1">
    <location>
        <begin position="188"/>
        <end position="208"/>
    </location>
</feature>
<name>A0A6A4VWI2_AMPAM</name>
<evidence type="ECO:0000256" key="1">
    <source>
        <dbReference type="SAM" id="MobiDB-lite"/>
    </source>
</evidence>
<comment type="caution">
    <text evidence="3">The sequence shown here is derived from an EMBL/GenBank/DDBJ whole genome shotgun (WGS) entry which is preliminary data.</text>
</comment>
<feature type="domain" description="SCP" evidence="2">
    <location>
        <begin position="26"/>
        <end position="141"/>
    </location>
</feature>
<dbReference type="EMBL" id="VIIS01001428">
    <property type="protein sequence ID" value="KAF0298535.1"/>
    <property type="molecule type" value="Genomic_DNA"/>
</dbReference>
<dbReference type="OrthoDB" id="43654at2759"/>
<dbReference type="Gene3D" id="3.40.33.10">
    <property type="entry name" value="CAP"/>
    <property type="match status" value="1"/>
</dbReference>
<dbReference type="CDD" id="cd05380">
    <property type="entry name" value="CAP_euk"/>
    <property type="match status" value="1"/>
</dbReference>
<sequence length="361" mass="41001">MAGRTPCASYGPGGRNGCSESQLSARDQNVILRAHNQRRREIKNGKYSSRGLPAAAEMPDLRWDPELAKIAQRWANQWGSGAYSGDILTVLPYLKEPREGEILHSNEGDMLPHAQVTRRGEARVRDGEGEVRRSEQGRIVRDGDRVSASASASASAKQHRRQQPDGGARPSYSTTTRRPTRNTRRTRQPSSYRQTTTRRPQRTTTYRRPTTRRPEQQRPDDTNRPQQRPDDRYKTDQKPDDGYKSGERVYRPDGRQEGDVRRSGQWRVIRGRPVVLHQAQDGAGQQRQIIIGPSGRRHVVEDVRVQRQRVEQVSPSDDIVRQLSPILDHIPQGEGIKRKIFSNSTQFSQGVNRVIQTITVS</sequence>